<proteinExistence type="predicted"/>
<protein>
    <submittedName>
        <fullName evidence="1">Uncharacterized protein</fullName>
    </submittedName>
</protein>
<dbReference type="AlphaFoldDB" id="A0A4T0JEL0"/>
<comment type="caution">
    <text evidence="1">The sequence shown here is derived from an EMBL/GenBank/DDBJ whole genome shotgun (WGS) entry which is preliminary data.</text>
</comment>
<sequence>MVVWLLLNHHHLSIIVYLTINQSNDFIKFKYFKYFKYLPQVRFIPFAVPPLTIHSDGNLSSAVSMGHQQGQDAQNQAKTQSQTKCLIDGTITHSYSPCSSWQPWDAGPKYRF</sequence>
<dbReference type="EMBL" id="SPOI01000040">
    <property type="protein sequence ID" value="TIB39129.1"/>
    <property type="molecule type" value="Genomic_DNA"/>
</dbReference>
<evidence type="ECO:0000313" key="2">
    <source>
        <dbReference type="Proteomes" id="UP000310689"/>
    </source>
</evidence>
<organism evidence="1 2">
    <name type="scientific">Wallemia ichthyophaga</name>
    <dbReference type="NCBI Taxonomy" id="245174"/>
    <lineage>
        <taxon>Eukaryota</taxon>
        <taxon>Fungi</taxon>
        <taxon>Dikarya</taxon>
        <taxon>Basidiomycota</taxon>
        <taxon>Wallemiomycotina</taxon>
        <taxon>Wallemiomycetes</taxon>
        <taxon>Wallemiales</taxon>
        <taxon>Wallemiaceae</taxon>
        <taxon>Wallemia</taxon>
    </lineage>
</organism>
<dbReference type="Proteomes" id="UP000310689">
    <property type="component" value="Unassembled WGS sequence"/>
</dbReference>
<reference evidence="1 2" key="1">
    <citation type="submission" date="2019-03" db="EMBL/GenBank/DDBJ databases">
        <title>Sequencing 23 genomes of Wallemia ichthyophaga.</title>
        <authorList>
            <person name="Gostincar C."/>
        </authorList>
    </citation>
    <scope>NUCLEOTIDE SEQUENCE [LARGE SCALE GENOMIC DNA]</scope>
    <source>
        <strain evidence="1 2">EXF-6200</strain>
    </source>
</reference>
<gene>
    <name evidence="1" type="ORF">E3P86_01270</name>
</gene>
<evidence type="ECO:0000313" key="1">
    <source>
        <dbReference type="EMBL" id="TIB39129.1"/>
    </source>
</evidence>
<accession>A0A4T0JEL0</accession>
<name>A0A4T0JEL0_WALIC</name>